<dbReference type="RefSeq" id="WP_112115253.1">
    <property type="nucleotide sequence ID" value="NZ_PRKZ01000003.1"/>
</dbReference>
<proteinExistence type="predicted"/>
<accession>A0A329TMA7</accession>
<dbReference type="SUPFAM" id="SSF53474">
    <property type="entry name" value="alpha/beta-Hydrolases"/>
    <property type="match status" value="1"/>
</dbReference>
<keyword evidence="1" id="KW-0732">Signal</keyword>
<evidence type="ECO:0000256" key="1">
    <source>
        <dbReference type="ARBA" id="ARBA00022729"/>
    </source>
</evidence>
<name>A0A329TMA7_9FIRM</name>
<dbReference type="EMBL" id="PRKZ01000003">
    <property type="protein sequence ID" value="RAW50419.1"/>
    <property type="molecule type" value="Genomic_DNA"/>
</dbReference>
<sequence length="273" mass="31140">MAKENPLASNLTLEQQKNLFGNAYLNMLWHCPTDQRFPYWVHLPDCYYDEKDPHYKLLVIIHGTGCAVEDYVRHAKELADRDHVAVLAPLFPGGLIQRDDFNSYKLLSCDGVRYDQILLDMIDDMAKRYPGVETDKFFLFGHSGGGQFVNRFLFAHPEKLRACAIGAPGRPTFLNPDEDYFWGTRDFKNYFGHDVDLAAVQKVPVLVIVGENDTKFIGDSPYGDNRVARMKSLQKNLQDHGVHTELTILPGFAHEGGEKERVQAAQHFFEAYL</sequence>
<evidence type="ECO:0000313" key="4">
    <source>
        <dbReference type="EMBL" id="RAW50419.1"/>
    </source>
</evidence>
<evidence type="ECO:0000256" key="2">
    <source>
        <dbReference type="ARBA" id="ARBA00022801"/>
    </source>
</evidence>
<dbReference type="OrthoDB" id="9776685at2"/>
<dbReference type="InterPro" id="IPR029058">
    <property type="entry name" value="AB_hydrolase_fold"/>
</dbReference>
<gene>
    <name evidence="5" type="ORF">C4N22_05040</name>
    <name evidence="4" type="ORF">C4N25_05315</name>
</gene>
<dbReference type="AlphaFoldDB" id="A0A329TMA7"/>
<evidence type="ECO:0000313" key="5">
    <source>
        <dbReference type="EMBL" id="RAW60263.1"/>
    </source>
</evidence>
<keyword evidence="2 4" id="KW-0378">Hydrolase</keyword>
<organism evidence="4 7">
    <name type="scientific">Faecalibacterium prausnitzii</name>
    <dbReference type="NCBI Taxonomy" id="853"/>
    <lineage>
        <taxon>Bacteria</taxon>
        <taxon>Bacillati</taxon>
        <taxon>Bacillota</taxon>
        <taxon>Clostridia</taxon>
        <taxon>Eubacteriales</taxon>
        <taxon>Oscillospiraceae</taxon>
        <taxon>Faecalibacterium</taxon>
    </lineage>
</organism>
<evidence type="ECO:0000313" key="7">
    <source>
        <dbReference type="Proteomes" id="UP000251634"/>
    </source>
</evidence>
<evidence type="ECO:0000259" key="3">
    <source>
        <dbReference type="Pfam" id="PF01738"/>
    </source>
</evidence>
<dbReference type="Pfam" id="PF01738">
    <property type="entry name" value="DLH"/>
    <property type="match status" value="1"/>
</dbReference>
<dbReference type="PANTHER" id="PTHR43037">
    <property type="entry name" value="UNNAMED PRODUCT-RELATED"/>
    <property type="match status" value="1"/>
</dbReference>
<dbReference type="EMBL" id="PRLE01000002">
    <property type="protein sequence ID" value="RAW60263.1"/>
    <property type="molecule type" value="Genomic_DNA"/>
</dbReference>
<dbReference type="InterPro" id="IPR002925">
    <property type="entry name" value="Dienelactn_hydro"/>
</dbReference>
<dbReference type="Proteomes" id="UP000250583">
    <property type="component" value="Unassembled WGS sequence"/>
</dbReference>
<dbReference type="Gene3D" id="3.40.50.1820">
    <property type="entry name" value="alpha/beta hydrolase"/>
    <property type="match status" value="1"/>
</dbReference>
<dbReference type="PANTHER" id="PTHR43037:SF5">
    <property type="entry name" value="FERULOYL ESTERASE"/>
    <property type="match status" value="1"/>
</dbReference>
<dbReference type="Proteomes" id="UP000251634">
    <property type="component" value="Unassembled WGS sequence"/>
</dbReference>
<evidence type="ECO:0000313" key="6">
    <source>
        <dbReference type="Proteomes" id="UP000250583"/>
    </source>
</evidence>
<comment type="caution">
    <text evidence="4">The sequence shown here is derived from an EMBL/GenBank/DDBJ whole genome shotgun (WGS) entry which is preliminary data.</text>
</comment>
<feature type="domain" description="Dienelactone hydrolase" evidence="3">
    <location>
        <begin position="51"/>
        <end position="254"/>
    </location>
</feature>
<protein>
    <submittedName>
        <fullName evidence="4">Alpha/beta hydrolase</fullName>
    </submittedName>
</protein>
<reference evidence="6 7" key="1">
    <citation type="submission" date="2018-02" db="EMBL/GenBank/DDBJ databases">
        <title>Complete genome sequencing of Faecalibacterium prausnitzii strains isolated from the human gut.</title>
        <authorList>
            <person name="Fitzgerald B.C."/>
            <person name="Shkoporov A.N."/>
            <person name="Ross P.R."/>
            <person name="Hill C."/>
        </authorList>
    </citation>
    <scope>NUCLEOTIDE SEQUENCE [LARGE SCALE GENOMIC DNA]</scope>
    <source>
        <strain evidence="5 6">APC923/61-1</strain>
        <strain evidence="4 7">APC942/8-14-2</strain>
    </source>
</reference>
<dbReference type="InterPro" id="IPR050955">
    <property type="entry name" value="Plant_Biomass_Hydrol_Est"/>
</dbReference>
<dbReference type="GO" id="GO:0016787">
    <property type="term" value="F:hydrolase activity"/>
    <property type="evidence" value="ECO:0007669"/>
    <property type="project" value="UniProtKB-KW"/>
</dbReference>